<name>A0A395I434_ASPHC</name>
<evidence type="ECO:0000313" key="3">
    <source>
        <dbReference type="EMBL" id="RAL14496.1"/>
    </source>
</evidence>
<accession>A0A395I434</accession>
<keyword evidence="4" id="KW-1185">Reference proteome</keyword>
<protein>
    <submittedName>
        <fullName evidence="3">Putative short-chain dehydrogenase</fullName>
    </submittedName>
</protein>
<dbReference type="RefSeq" id="XP_025553650.1">
    <property type="nucleotide sequence ID" value="XM_025692546.1"/>
</dbReference>
<evidence type="ECO:0000256" key="2">
    <source>
        <dbReference type="ARBA" id="ARBA00023002"/>
    </source>
</evidence>
<dbReference type="Gene3D" id="3.40.50.720">
    <property type="entry name" value="NAD(P)-binding Rossmann-like Domain"/>
    <property type="match status" value="1"/>
</dbReference>
<dbReference type="AlphaFoldDB" id="A0A395I434"/>
<dbReference type="SUPFAM" id="SSF51735">
    <property type="entry name" value="NAD(P)-binding Rossmann-fold domains"/>
    <property type="match status" value="1"/>
</dbReference>
<dbReference type="PANTHER" id="PTHR43669:SF4">
    <property type="entry name" value="SHORT-CHAIN DEHYDROGENASE"/>
    <property type="match status" value="1"/>
</dbReference>
<sequence length="232" mass="25129">MASSTSPVVLILGAGRNIGKHTAQLFTTKGYKVAVAARSINENDSTSTQLYLQCDLSDPNAVQDVFSRVKATLGDPSVVVYNAYALTQTDADDIFSLSTTQFSHDLNVNTTSAFAAAQQAVKTFERLPTSAARTFLYTGNALNGFAVPLFFTLGVGKSASAHMIESASLAYREKGFKFYYVDERKPDGSSDPAVDGEAHAKLFAELVEREDQGPWLQTFVKGEGYRVFPVRA</sequence>
<keyword evidence="2" id="KW-0560">Oxidoreductase</keyword>
<gene>
    <name evidence="3" type="ORF">BO97DRAFT_364612</name>
</gene>
<dbReference type="STRING" id="1450537.A0A395I434"/>
<dbReference type="InterPro" id="IPR036291">
    <property type="entry name" value="NAD(P)-bd_dom_sf"/>
</dbReference>
<dbReference type="PANTHER" id="PTHR43669">
    <property type="entry name" value="5-KETO-D-GLUCONATE 5-REDUCTASE"/>
    <property type="match status" value="1"/>
</dbReference>
<proteinExistence type="inferred from homology"/>
<organism evidence="3 4">
    <name type="scientific">Aspergillus homomorphus (strain CBS 101889)</name>
    <dbReference type="NCBI Taxonomy" id="1450537"/>
    <lineage>
        <taxon>Eukaryota</taxon>
        <taxon>Fungi</taxon>
        <taxon>Dikarya</taxon>
        <taxon>Ascomycota</taxon>
        <taxon>Pezizomycotina</taxon>
        <taxon>Eurotiomycetes</taxon>
        <taxon>Eurotiomycetidae</taxon>
        <taxon>Eurotiales</taxon>
        <taxon>Aspergillaceae</taxon>
        <taxon>Aspergillus</taxon>
        <taxon>Aspergillus subgen. Circumdati</taxon>
    </lineage>
</organism>
<dbReference type="GO" id="GO:0016491">
    <property type="term" value="F:oxidoreductase activity"/>
    <property type="evidence" value="ECO:0007669"/>
    <property type="project" value="UniProtKB-KW"/>
</dbReference>
<dbReference type="CDD" id="cd05233">
    <property type="entry name" value="SDR_c"/>
    <property type="match status" value="1"/>
</dbReference>
<dbReference type="Proteomes" id="UP000248961">
    <property type="component" value="Unassembled WGS sequence"/>
</dbReference>
<dbReference type="Pfam" id="PF00106">
    <property type="entry name" value="adh_short"/>
    <property type="match status" value="1"/>
</dbReference>
<comment type="similarity">
    <text evidence="1">Belongs to the short-chain dehydrogenases/reductases (SDR) family.</text>
</comment>
<evidence type="ECO:0000256" key="1">
    <source>
        <dbReference type="ARBA" id="ARBA00006484"/>
    </source>
</evidence>
<dbReference type="OrthoDB" id="5336600at2759"/>
<dbReference type="InterPro" id="IPR002347">
    <property type="entry name" value="SDR_fam"/>
</dbReference>
<reference evidence="3 4" key="1">
    <citation type="submission" date="2018-02" db="EMBL/GenBank/DDBJ databases">
        <title>The genomes of Aspergillus section Nigri reveals drivers in fungal speciation.</title>
        <authorList>
            <consortium name="DOE Joint Genome Institute"/>
            <person name="Vesth T.C."/>
            <person name="Nybo J."/>
            <person name="Theobald S."/>
            <person name="Brandl J."/>
            <person name="Frisvad J.C."/>
            <person name="Nielsen K.F."/>
            <person name="Lyhne E.K."/>
            <person name="Kogle M.E."/>
            <person name="Kuo A."/>
            <person name="Riley R."/>
            <person name="Clum A."/>
            <person name="Nolan M."/>
            <person name="Lipzen A."/>
            <person name="Salamov A."/>
            <person name="Henrissat B."/>
            <person name="Wiebenga A."/>
            <person name="De vries R.P."/>
            <person name="Grigoriev I.V."/>
            <person name="Mortensen U.H."/>
            <person name="Andersen M.R."/>
            <person name="Baker S.E."/>
        </authorList>
    </citation>
    <scope>NUCLEOTIDE SEQUENCE [LARGE SCALE GENOMIC DNA]</scope>
    <source>
        <strain evidence="3 4">CBS 101889</strain>
    </source>
</reference>
<dbReference type="VEuPathDB" id="FungiDB:BO97DRAFT_364612"/>
<dbReference type="GeneID" id="37196835"/>
<evidence type="ECO:0000313" key="4">
    <source>
        <dbReference type="Proteomes" id="UP000248961"/>
    </source>
</evidence>
<dbReference type="EMBL" id="KZ824274">
    <property type="protein sequence ID" value="RAL14496.1"/>
    <property type="molecule type" value="Genomic_DNA"/>
</dbReference>